<feature type="non-terminal residue" evidence="2">
    <location>
        <position position="67"/>
    </location>
</feature>
<feature type="region of interest" description="Disordered" evidence="1">
    <location>
        <begin position="1"/>
        <end position="21"/>
    </location>
</feature>
<evidence type="ECO:0000313" key="3">
    <source>
        <dbReference type="Proteomes" id="UP000265618"/>
    </source>
</evidence>
<protein>
    <submittedName>
        <fullName evidence="2">Uncharacterized protein</fullName>
    </submittedName>
</protein>
<proteinExistence type="predicted"/>
<sequence length="67" mass="6873">MDVDGIGPPSGAVCGSPSAGSAARLGITPSHLIRSHLPSGLWDVRFPSLYALVCAMTDASGLKWHLA</sequence>
<dbReference type="EMBL" id="BDIP01009486">
    <property type="protein sequence ID" value="GCA65027.1"/>
    <property type="molecule type" value="Genomic_DNA"/>
</dbReference>
<accession>A0A391NVF9</accession>
<keyword evidence="3" id="KW-1185">Reference proteome</keyword>
<organism evidence="2 3">
    <name type="scientific">Kipferlia bialata</name>
    <dbReference type="NCBI Taxonomy" id="797122"/>
    <lineage>
        <taxon>Eukaryota</taxon>
        <taxon>Metamonada</taxon>
        <taxon>Carpediemonas-like organisms</taxon>
        <taxon>Kipferlia</taxon>
    </lineage>
</organism>
<comment type="caution">
    <text evidence="2">The sequence shown here is derived from an EMBL/GenBank/DDBJ whole genome shotgun (WGS) entry which is preliminary data.</text>
</comment>
<dbReference type="Proteomes" id="UP000265618">
    <property type="component" value="Unassembled WGS sequence"/>
</dbReference>
<evidence type="ECO:0000313" key="2">
    <source>
        <dbReference type="EMBL" id="GCA65027.1"/>
    </source>
</evidence>
<gene>
    <name evidence="2" type="ORF">KIPB_016054</name>
</gene>
<name>A0A391NVF9_9EUKA</name>
<evidence type="ECO:0000256" key="1">
    <source>
        <dbReference type="SAM" id="MobiDB-lite"/>
    </source>
</evidence>
<reference evidence="2 3" key="1">
    <citation type="journal article" date="2018" name="PLoS ONE">
        <title>The draft genome of Kipferlia bialata reveals reductive genome evolution in fornicate parasites.</title>
        <authorList>
            <person name="Tanifuji G."/>
            <person name="Takabayashi S."/>
            <person name="Kume K."/>
            <person name="Takagi M."/>
            <person name="Nakayama T."/>
            <person name="Kamikawa R."/>
            <person name="Inagaki Y."/>
            <person name="Hashimoto T."/>
        </authorList>
    </citation>
    <scope>NUCLEOTIDE SEQUENCE [LARGE SCALE GENOMIC DNA]</scope>
    <source>
        <strain evidence="2">NY0173</strain>
    </source>
</reference>
<dbReference type="AlphaFoldDB" id="A0A391NVF9"/>